<dbReference type="SMART" id="SM00495">
    <property type="entry name" value="ChtBD3"/>
    <property type="match status" value="1"/>
</dbReference>
<dbReference type="Proteomes" id="UP001518140">
    <property type="component" value="Unassembled WGS sequence"/>
</dbReference>
<evidence type="ECO:0000256" key="3">
    <source>
        <dbReference type="ARBA" id="ARBA00022729"/>
    </source>
</evidence>
<evidence type="ECO:0000256" key="8">
    <source>
        <dbReference type="SAM" id="SignalP"/>
    </source>
</evidence>
<evidence type="ECO:0000256" key="6">
    <source>
        <dbReference type="ARBA" id="ARBA00023145"/>
    </source>
</evidence>
<dbReference type="RefSeq" id="WP_165340685.1">
    <property type="nucleotide sequence ID" value="NZ_JAAKZX010000053.1"/>
</dbReference>
<dbReference type="CDD" id="cd12214">
    <property type="entry name" value="ChiA1_BD"/>
    <property type="match status" value="1"/>
</dbReference>
<evidence type="ECO:0000259" key="9">
    <source>
        <dbReference type="SMART" id="SM00495"/>
    </source>
</evidence>
<gene>
    <name evidence="10" type="ORF">G6048_18630</name>
</gene>
<keyword evidence="3 8" id="KW-0732">Signal</keyword>
<dbReference type="SUPFAM" id="SSF51055">
    <property type="entry name" value="Carbohydrate binding domain"/>
    <property type="match status" value="1"/>
</dbReference>
<evidence type="ECO:0000256" key="7">
    <source>
        <dbReference type="ARBA" id="ARBA00023157"/>
    </source>
</evidence>
<keyword evidence="5" id="KW-0720">Serine protease</keyword>
<dbReference type="CDD" id="cd21112">
    <property type="entry name" value="alphaLP-like"/>
    <property type="match status" value="1"/>
</dbReference>
<dbReference type="InterPro" id="IPR001316">
    <property type="entry name" value="Pept_S1A_streptogrisin"/>
</dbReference>
<name>A0ABX0DTT5_9ACTN</name>
<organism evidence="10 11">
    <name type="scientific">Streptomyces ureilyticus</name>
    <dbReference type="NCBI Taxonomy" id="1775131"/>
    <lineage>
        <taxon>Bacteria</taxon>
        <taxon>Bacillati</taxon>
        <taxon>Actinomycetota</taxon>
        <taxon>Actinomycetes</taxon>
        <taxon>Kitasatosporales</taxon>
        <taxon>Streptomycetaceae</taxon>
        <taxon>Streptomyces</taxon>
    </lineage>
</organism>
<feature type="chain" id="PRO_5045499855" evidence="8">
    <location>
        <begin position="30"/>
        <end position="457"/>
    </location>
</feature>
<dbReference type="InterPro" id="IPR043504">
    <property type="entry name" value="Peptidase_S1_PA_chymotrypsin"/>
</dbReference>
<keyword evidence="4" id="KW-0378">Hydrolase</keyword>
<dbReference type="Gene3D" id="2.10.10.20">
    <property type="entry name" value="Carbohydrate-binding module superfamily 5/12"/>
    <property type="match status" value="1"/>
</dbReference>
<keyword evidence="6" id="KW-0865">Zymogen</keyword>
<keyword evidence="7" id="KW-1015">Disulfide bond</keyword>
<feature type="domain" description="Chitin-binding type-3" evidence="9">
    <location>
        <begin position="411"/>
        <end position="457"/>
    </location>
</feature>
<dbReference type="InterPro" id="IPR001254">
    <property type="entry name" value="Trypsin_dom"/>
</dbReference>
<feature type="signal peptide" evidence="8">
    <location>
        <begin position="1"/>
        <end position="29"/>
    </location>
</feature>
<evidence type="ECO:0000256" key="2">
    <source>
        <dbReference type="ARBA" id="ARBA00022670"/>
    </source>
</evidence>
<dbReference type="Pfam" id="PF02839">
    <property type="entry name" value="CBM_5_12"/>
    <property type="match status" value="1"/>
</dbReference>
<dbReference type="InterPro" id="IPR003610">
    <property type="entry name" value="CBM5/12"/>
</dbReference>
<dbReference type="InterPro" id="IPR036573">
    <property type="entry name" value="CBM_sf_5/12"/>
</dbReference>
<dbReference type="Pfam" id="PF00089">
    <property type="entry name" value="Trypsin"/>
    <property type="match status" value="1"/>
</dbReference>
<sequence length="457" mass="46906">MVHRSAGEGCAALAVLGALVLTGPPAAVAADPPVPTTATSAAETLGAHNPSAEVLRALRRDLGLTETQARTRLVNEAEAGMRAGRLQNALGASFAGAWLRGATSANLTVATTDVADIPLIEAGGANAALAEHGLDELRAVKAKLDAAADRADGVGTPVRYVNIRANQVTVQATRRSAGKALIAASGVDRKLVRVKVSANQPHALYDLQGGDAFHNLDQQARCSVGFSVTSGQQQGFATAGHCGRPGERTAGYNRVDQGTFSASRFPGRDMAWVRVNNDWTATPNVKAGSGNTVQVSGSVQALVGAAVCRSGSTSGWHCGRIEQHDTSVSYNEGTVDGVTETSVCAEPGDSGGPYVAGAQAQGVLSGGSGDCTTGGTTYYQPINPLLEAYGLVLTTSTSGSGTPGGAPEEPARAWAPGQVYRVGSTVTYGGITYECLQSHQAQTAWQPTSTPALWQRR</sequence>
<accession>A0ABX0DTT5</accession>
<dbReference type="PRINTS" id="PR00861">
    <property type="entry name" value="ALYTICPTASE"/>
</dbReference>
<dbReference type="Gene3D" id="3.30.300.50">
    <property type="match status" value="2"/>
</dbReference>
<keyword evidence="11" id="KW-1185">Reference proteome</keyword>
<keyword evidence="2" id="KW-0645">Protease</keyword>
<dbReference type="InterPro" id="IPR035070">
    <property type="entry name" value="Streptogrisin_prodomain"/>
</dbReference>
<comment type="caution">
    <text evidence="10">The sequence shown here is derived from an EMBL/GenBank/DDBJ whole genome shotgun (WGS) entry which is preliminary data.</text>
</comment>
<proteinExistence type="inferred from homology"/>
<reference evidence="10 11" key="1">
    <citation type="submission" date="2020-02" db="EMBL/GenBank/DDBJ databases">
        <title>Whole-genome analyses of novel actinobacteria.</title>
        <authorList>
            <person name="Sahin N."/>
            <person name="Tokatli A."/>
        </authorList>
    </citation>
    <scope>NUCLEOTIDE SEQUENCE [LARGE SCALE GENOMIC DNA]</scope>
    <source>
        <strain evidence="10 11">YC419</strain>
    </source>
</reference>
<evidence type="ECO:0000256" key="5">
    <source>
        <dbReference type="ARBA" id="ARBA00022825"/>
    </source>
</evidence>
<dbReference type="Gene3D" id="2.40.10.10">
    <property type="entry name" value="Trypsin-like serine proteases"/>
    <property type="match status" value="2"/>
</dbReference>
<evidence type="ECO:0000256" key="4">
    <source>
        <dbReference type="ARBA" id="ARBA00022801"/>
    </source>
</evidence>
<dbReference type="Pfam" id="PF02983">
    <property type="entry name" value="Pro_Al_protease"/>
    <property type="match status" value="1"/>
</dbReference>
<dbReference type="EMBL" id="JAAKZX010000053">
    <property type="protein sequence ID" value="NGO44090.1"/>
    <property type="molecule type" value="Genomic_DNA"/>
</dbReference>
<dbReference type="InterPro" id="IPR009003">
    <property type="entry name" value="Peptidase_S1_PA"/>
</dbReference>
<comment type="similarity">
    <text evidence="1">Belongs to the peptidase S1 family.</text>
</comment>
<dbReference type="SUPFAM" id="SSF50494">
    <property type="entry name" value="Trypsin-like serine proteases"/>
    <property type="match status" value="1"/>
</dbReference>
<evidence type="ECO:0000313" key="11">
    <source>
        <dbReference type="Proteomes" id="UP001518140"/>
    </source>
</evidence>
<evidence type="ECO:0000256" key="1">
    <source>
        <dbReference type="ARBA" id="ARBA00007664"/>
    </source>
</evidence>
<dbReference type="InterPro" id="IPR004236">
    <property type="entry name" value="Pept_S1_alpha_lytic"/>
</dbReference>
<evidence type="ECO:0000313" key="10">
    <source>
        <dbReference type="EMBL" id="NGO44090.1"/>
    </source>
</evidence>
<protein>
    <submittedName>
        <fullName evidence="10">Trypsin-like serine protease</fullName>
    </submittedName>
</protein>